<proteinExistence type="predicted"/>
<keyword evidence="2" id="KW-1185">Reference proteome</keyword>
<comment type="caution">
    <text evidence="1">The sequence shown here is derived from an EMBL/GenBank/DDBJ whole genome shotgun (WGS) entry which is preliminary data.</text>
</comment>
<sequence>MISCQLFLAQDNVLIDMPRCGTDLGKISTSWQFSCDFEQHFSKFSRHLAIMQFPRSTVQSLPETFEFDHASSSNNSGLNQQLFWNSVLNPIDTRNMQEYLPSPSDNTAAYANTVSHAGVFNGWNPGGPSSSSHPPNQASNREAITEQEWMNSIPSYARAGVRLEERNFEPMRPLSLESVSIDLNNNQMANRPVIQNSSSNGTPQSAHISAGFVGNVDGVTEAAVSHHPHKPGGSETGQIPSAGGSSSDPCATTPGTAEHPVDVSDGRPGCSEDSRRLSCKRKTMEEASERSFGGSPNYQQAESSTWHTASGRQNTSGNLSITSHVEHLSSVNPQVETSNPRLDEVRVAPDSYPTLTGDGNVESSLRINPAHQVFAQRRPGNNIRRPHVLPPHPSSSRLIPSNHSPGSRQAAPNAASLQTQSPASHFPGYMRNMHPFSWNGAPNSGAGSSSNSPLTLGERSLGVREEANFRSMPRSISDPLFLPAIELGNLTQDPTNWTVSMPGNPSTPENASSQTGSSSGVQPLPIPTWVPQQHPPQYPRRLVEPARRSLFPSAGSESGGSSSNYPSSRTAPTSSQEMGNPGAGHQGHQLSHLRSAFWMERLGDGAAVPLPLRALTSASEGRSRLASEIRNVLELMRRGENIRIEDVLMLDQSVLFGVPDLHDRHRDMRLDVDNMSYEELLALEERIGNVSTGLIEETILKCLKQRKYASIAVGADADVVPCSICQEEYAEGEDLGTLDCGHDFHTDCIKQWLMVKNICPICKTTALVP</sequence>
<dbReference type="Proteomes" id="UP001234297">
    <property type="component" value="Chromosome 5"/>
</dbReference>
<evidence type="ECO:0000313" key="2">
    <source>
        <dbReference type="Proteomes" id="UP001234297"/>
    </source>
</evidence>
<evidence type="ECO:0000313" key="1">
    <source>
        <dbReference type="EMBL" id="KAJ8640641.1"/>
    </source>
</evidence>
<reference evidence="1 2" key="1">
    <citation type="journal article" date="2022" name="Hortic Res">
        <title>A haplotype resolved chromosomal level avocado genome allows analysis of novel avocado genes.</title>
        <authorList>
            <person name="Nath O."/>
            <person name="Fletcher S.J."/>
            <person name="Hayward A."/>
            <person name="Shaw L.M."/>
            <person name="Masouleh A.K."/>
            <person name="Furtado A."/>
            <person name="Henry R.J."/>
            <person name="Mitter N."/>
        </authorList>
    </citation>
    <scope>NUCLEOTIDE SEQUENCE [LARGE SCALE GENOMIC DNA]</scope>
    <source>
        <strain evidence="2">cv. Hass</strain>
    </source>
</reference>
<accession>A0ACC2M5N0</accession>
<organism evidence="1 2">
    <name type="scientific">Persea americana</name>
    <name type="common">Avocado</name>
    <dbReference type="NCBI Taxonomy" id="3435"/>
    <lineage>
        <taxon>Eukaryota</taxon>
        <taxon>Viridiplantae</taxon>
        <taxon>Streptophyta</taxon>
        <taxon>Embryophyta</taxon>
        <taxon>Tracheophyta</taxon>
        <taxon>Spermatophyta</taxon>
        <taxon>Magnoliopsida</taxon>
        <taxon>Magnoliidae</taxon>
        <taxon>Laurales</taxon>
        <taxon>Lauraceae</taxon>
        <taxon>Persea</taxon>
    </lineage>
</organism>
<dbReference type="EMBL" id="CM056813">
    <property type="protein sequence ID" value="KAJ8640641.1"/>
    <property type="molecule type" value="Genomic_DNA"/>
</dbReference>
<name>A0ACC2M5N0_PERAE</name>
<protein>
    <submittedName>
        <fullName evidence="1">Uncharacterized protein</fullName>
    </submittedName>
</protein>
<gene>
    <name evidence="1" type="ORF">MRB53_017335</name>
</gene>